<gene>
    <name evidence="1" type="ORF">g.20318</name>
</gene>
<dbReference type="AlphaFoldDB" id="A0A1B6ICU3"/>
<name>A0A1B6ICU3_9HEMI</name>
<accession>A0A1B6ICU3</accession>
<proteinExistence type="predicted"/>
<reference evidence="1" key="1">
    <citation type="submission" date="2015-11" db="EMBL/GenBank/DDBJ databases">
        <title>De novo transcriptome assembly of four potential Pierce s Disease insect vectors from Arizona vineyards.</title>
        <authorList>
            <person name="Tassone E.E."/>
        </authorList>
    </citation>
    <scope>NUCLEOTIDE SEQUENCE</scope>
</reference>
<evidence type="ECO:0000313" key="1">
    <source>
        <dbReference type="EMBL" id="JAS84747.1"/>
    </source>
</evidence>
<dbReference type="EMBL" id="GECU01022959">
    <property type="protein sequence ID" value="JAS84747.1"/>
    <property type="molecule type" value="Transcribed_RNA"/>
</dbReference>
<organism evidence="1">
    <name type="scientific">Homalodisca liturata</name>
    <dbReference type="NCBI Taxonomy" id="320908"/>
    <lineage>
        <taxon>Eukaryota</taxon>
        <taxon>Metazoa</taxon>
        <taxon>Ecdysozoa</taxon>
        <taxon>Arthropoda</taxon>
        <taxon>Hexapoda</taxon>
        <taxon>Insecta</taxon>
        <taxon>Pterygota</taxon>
        <taxon>Neoptera</taxon>
        <taxon>Paraneoptera</taxon>
        <taxon>Hemiptera</taxon>
        <taxon>Auchenorrhyncha</taxon>
        <taxon>Membracoidea</taxon>
        <taxon>Cicadellidae</taxon>
        <taxon>Cicadellinae</taxon>
        <taxon>Proconiini</taxon>
        <taxon>Homalodisca</taxon>
    </lineage>
</organism>
<sequence length="139" mass="15525">MLLFKIYITESILQQCIQIHFFKVICYFSYKTLGKSTQITFKPIIICWLHIEIMKIKRLLLVVVSTSTWVGEPGSGSVGNHVQDGGHQRCHYYGRHSSCLCGGGSIAPVLGAAEHFRPPTLASLDTFCWRAVPHCAPFA</sequence>
<protein>
    <submittedName>
        <fullName evidence="1">Uncharacterized protein</fullName>
    </submittedName>
</protein>
<feature type="non-terminal residue" evidence="1">
    <location>
        <position position="139"/>
    </location>
</feature>